<keyword evidence="1" id="KW-0472">Membrane</keyword>
<dbReference type="Proteomes" id="UP000044841">
    <property type="component" value="Unassembled WGS sequence"/>
</dbReference>
<organism evidence="2 3">
    <name type="scientific">Rhizoctonia solani</name>
    <dbReference type="NCBI Taxonomy" id="456999"/>
    <lineage>
        <taxon>Eukaryota</taxon>
        <taxon>Fungi</taxon>
        <taxon>Dikarya</taxon>
        <taxon>Basidiomycota</taxon>
        <taxon>Agaricomycotina</taxon>
        <taxon>Agaricomycetes</taxon>
        <taxon>Cantharellales</taxon>
        <taxon>Ceratobasidiaceae</taxon>
        <taxon>Rhizoctonia</taxon>
    </lineage>
</organism>
<protein>
    <submittedName>
        <fullName evidence="2">Uncharacterized protein</fullName>
    </submittedName>
</protein>
<reference evidence="2 3" key="1">
    <citation type="submission" date="2015-07" db="EMBL/GenBank/DDBJ databases">
        <authorList>
            <person name="Noorani M."/>
        </authorList>
    </citation>
    <scope>NUCLEOTIDE SEQUENCE [LARGE SCALE GENOMIC DNA]</scope>
    <source>
        <strain evidence="2">BBA 69670</strain>
    </source>
</reference>
<accession>A0A0K6FQ93</accession>
<name>A0A0K6FQ93_9AGAM</name>
<keyword evidence="1" id="KW-1133">Transmembrane helix</keyword>
<dbReference type="EMBL" id="CYGV01000335">
    <property type="protein sequence ID" value="CUA68174.1"/>
    <property type="molecule type" value="Genomic_DNA"/>
</dbReference>
<evidence type="ECO:0000313" key="2">
    <source>
        <dbReference type="EMBL" id="CUA68174.1"/>
    </source>
</evidence>
<evidence type="ECO:0000313" key="3">
    <source>
        <dbReference type="Proteomes" id="UP000044841"/>
    </source>
</evidence>
<feature type="transmembrane region" description="Helical" evidence="1">
    <location>
        <begin position="6"/>
        <end position="27"/>
    </location>
</feature>
<proteinExistence type="predicted"/>
<keyword evidence="3" id="KW-1185">Reference proteome</keyword>
<gene>
    <name evidence="2" type="ORF">RSOLAG22IIIB_03413</name>
</gene>
<evidence type="ECO:0000256" key="1">
    <source>
        <dbReference type="SAM" id="Phobius"/>
    </source>
</evidence>
<sequence length="79" mass="9102">MTKPKIHRYVAITGYTAVGIISIYNIFFADYGEQEHVFSPARRWLDRQKTAFWTLSPAEQAAADRLKQQGLSRDTDRPT</sequence>
<keyword evidence="1" id="KW-0812">Transmembrane</keyword>
<dbReference type="AlphaFoldDB" id="A0A0K6FQ93"/>